<organism evidence="1 2">
    <name type="scientific">Pyrenophora teres f. teres</name>
    <dbReference type="NCBI Taxonomy" id="97479"/>
    <lineage>
        <taxon>Eukaryota</taxon>
        <taxon>Fungi</taxon>
        <taxon>Dikarya</taxon>
        <taxon>Ascomycota</taxon>
        <taxon>Pezizomycotina</taxon>
        <taxon>Dothideomycetes</taxon>
        <taxon>Pleosporomycetidae</taxon>
        <taxon>Pleosporales</taxon>
        <taxon>Pleosporineae</taxon>
        <taxon>Pleosporaceae</taxon>
        <taxon>Pyrenophora</taxon>
    </lineage>
</organism>
<evidence type="ECO:0000313" key="1">
    <source>
        <dbReference type="EMBL" id="CAE6996277.1"/>
    </source>
</evidence>
<sequence>MANPGLRGHAFYPALAPDSITAVFNTFENHSRLFGARGARNCFFPAAPTYLYRIATSQPLSPYVSSLHRMQRLGPVWAVPFNFFTSATQEFDYILLAKKIIENPDFPVVASWHQEFATLQPWYDIALGLSEDRSGDIFTHEVILKKVFPDFNKPMEAPCEGKLRMIRQNAGNDTRKMMQVEAAAVVLEESHRLLQVKSEELIPKVAKTDEQLKALRMIELKSLDIAKILDSSNEDVAAVPQYSDDKPDDHFDDAPARESLFSKRSRNVVESWLFSVEKSIFCHVDLLNDDQNNCGPLKPVGEADDMIETVTVKTWPHGGEWKMYSCSFEFPCNPAGTIVLGLGCLPDQKCSEGHFTDIISAASVSMLVPILAPSKQRATKRST</sequence>
<protein>
    <submittedName>
        <fullName evidence="1">Uncharacterized protein</fullName>
    </submittedName>
</protein>
<evidence type="ECO:0000313" key="2">
    <source>
        <dbReference type="Proteomes" id="UP000472372"/>
    </source>
</evidence>
<reference evidence="1" key="1">
    <citation type="submission" date="2021-02" db="EMBL/GenBank/DDBJ databases">
        <authorList>
            <person name="Syme A R."/>
            <person name="Syme A R."/>
            <person name="Moolhuijzen P."/>
        </authorList>
    </citation>
    <scope>NUCLEOTIDE SEQUENCE</scope>
    <source>
        <strain evidence="1">W1-1</strain>
    </source>
</reference>
<name>A0A6S6VQE6_9PLEO</name>
<proteinExistence type="predicted"/>
<gene>
    <name evidence="1" type="ORF">PTTW11_00313</name>
</gene>
<dbReference type="EMBL" id="HG992977">
    <property type="protein sequence ID" value="CAE6996277.1"/>
    <property type="molecule type" value="Genomic_DNA"/>
</dbReference>
<dbReference type="Proteomes" id="UP000472372">
    <property type="component" value="Chromosome 1"/>
</dbReference>
<dbReference type="AlphaFoldDB" id="A0A6S6VQE6"/>
<accession>A0A6S6VQE6</accession>